<dbReference type="OrthoDB" id="9814760at2"/>
<dbReference type="SUPFAM" id="SSF53474">
    <property type="entry name" value="alpha/beta-Hydrolases"/>
    <property type="match status" value="1"/>
</dbReference>
<evidence type="ECO:0000313" key="1">
    <source>
        <dbReference type="EMBL" id="QED23170.1"/>
    </source>
</evidence>
<dbReference type="EMBL" id="CP029077">
    <property type="protein sequence ID" value="QED23170.1"/>
    <property type="molecule type" value="Genomic_DNA"/>
</dbReference>
<accession>A0A5B8XD43</accession>
<proteinExistence type="predicted"/>
<dbReference type="Gene3D" id="3.40.50.1820">
    <property type="entry name" value="alpha/beta hydrolase"/>
    <property type="match status" value="1"/>
</dbReference>
<name>A0A5B8XD43_9RICK</name>
<protein>
    <submittedName>
        <fullName evidence="1">Alpha/beta hydrolase family protein</fullName>
    </submittedName>
</protein>
<dbReference type="RefSeq" id="WP_146820460.1">
    <property type="nucleotide sequence ID" value="NZ_CP029077.1"/>
</dbReference>
<dbReference type="GO" id="GO:0016787">
    <property type="term" value="F:hydrolase activity"/>
    <property type="evidence" value="ECO:0007669"/>
    <property type="project" value="UniProtKB-KW"/>
</dbReference>
<sequence>MIPKYFHFFDTSRNRKIPVIVYFSNNQSNKVVIYNPGYGGGPENMKKAEAGERKWPMEQAEYLAKFFVAKGYNFISIQHDLPGDTGGLETLDPNAVQAIVRKPLWIRAEQNLLFVIDELKKKFPALNFDKFIIGGHSNGGDIAKFFANNHEEMIDFVISLDGRRCPIKSNANLKILMFEASDTSTDDGVIPKEGTQENPLRQNLEWIVIKPKTAVHESYCDNHVDAKDDNIEVQKQVCKTIEWIVDNF</sequence>
<keyword evidence="2" id="KW-1185">Reference proteome</keyword>
<dbReference type="AlphaFoldDB" id="A0A5B8XD43"/>
<evidence type="ECO:0000313" key="2">
    <source>
        <dbReference type="Proteomes" id="UP000321934"/>
    </source>
</evidence>
<keyword evidence="1" id="KW-0378">Hydrolase</keyword>
<dbReference type="Proteomes" id="UP000321934">
    <property type="component" value="Chromosome"/>
</dbReference>
<gene>
    <name evidence="1" type="ORF">Deia_00366</name>
</gene>
<reference evidence="1 2" key="1">
    <citation type="journal article" date="2019" name="ISME J.">
        <title>Deianiraea, an extracellular bacterium associated with the ciliate Paramecium, suggests an alternative scenario for the evolution of Rickettsiales.</title>
        <authorList>
            <person name="Castelli M."/>
            <person name="Sabaneyeva E."/>
            <person name="Lanzoni O."/>
            <person name="Lebedeva N."/>
            <person name="Floriano A.M."/>
            <person name="Gaiarsa S."/>
            <person name="Benken K."/>
            <person name="Modeo L."/>
            <person name="Bandi C."/>
            <person name="Potekhin A."/>
            <person name="Sassera D."/>
            <person name="Petroni G."/>
        </authorList>
    </citation>
    <scope>NUCLEOTIDE SEQUENCE [LARGE SCALE GENOMIC DNA]</scope>
    <source>
        <strain evidence="1">CyL4-1</strain>
    </source>
</reference>
<organism evidence="1 2">
    <name type="scientific">Candidatus Deianiraea vastatrix</name>
    <dbReference type="NCBI Taxonomy" id="2163644"/>
    <lineage>
        <taxon>Bacteria</taxon>
        <taxon>Pseudomonadati</taxon>
        <taxon>Pseudomonadota</taxon>
        <taxon>Alphaproteobacteria</taxon>
        <taxon>Rickettsiales</taxon>
        <taxon>Candidatus Deianiraeaceae</taxon>
        <taxon>Candidatus Deianiraea</taxon>
    </lineage>
</organism>
<dbReference type="InterPro" id="IPR029058">
    <property type="entry name" value="AB_hydrolase_fold"/>
</dbReference>